<evidence type="ECO:0000313" key="2">
    <source>
        <dbReference type="EMBL" id="OAH45506.1"/>
    </source>
</evidence>
<dbReference type="AlphaFoldDB" id="A0AAP7FJ65"/>
<protein>
    <submittedName>
        <fullName evidence="2">Uncharacterized protein</fullName>
    </submittedName>
</protein>
<keyword evidence="1" id="KW-1133">Transmembrane helix</keyword>
<sequence length="158" mass="17483">MTFLAILVSAVVIFIAYAAYEYYSSMAVVMGGKKTKARAAVVFAAVVLAAIWVWLYAWSNSPQREVEAQAKDCGNTTLAFVMTQNFVKQRLKSPESAKFPYVNERGVNVFADGNCGFSVSAYVDSQNGFGAMIRSNYQAAISYDRQTKLWRLGDLTIQ</sequence>
<dbReference type="EMBL" id="LSTU01000060">
    <property type="protein sequence ID" value="OAH45506.1"/>
    <property type="molecule type" value="Genomic_DNA"/>
</dbReference>
<evidence type="ECO:0000313" key="3">
    <source>
        <dbReference type="Proteomes" id="UP000077242"/>
    </source>
</evidence>
<proteinExistence type="predicted"/>
<keyword evidence="1" id="KW-0812">Transmembrane</keyword>
<organism evidence="2 3">
    <name type="scientific">Pseudomonas monteilii</name>
    <dbReference type="NCBI Taxonomy" id="76759"/>
    <lineage>
        <taxon>Bacteria</taxon>
        <taxon>Pseudomonadati</taxon>
        <taxon>Pseudomonadota</taxon>
        <taxon>Gammaproteobacteria</taxon>
        <taxon>Pseudomonadales</taxon>
        <taxon>Pseudomonadaceae</taxon>
        <taxon>Pseudomonas</taxon>
    </lineage>
</organism>
<dbReference type="Proteomes" id="UP000077242">
    <property type="component" value="Unassembled WGS sequence"/>
</dbReference>
<feature type="transmembrane region" description="Helical" evidence="1">
    <location>
        <begin position="37"/>
        <end position="57"/>
    </location>
</feature>
<accession>A0AAP7FJ65</accession>
<gene>
    <name evidence="2" type="ORF">AYJ70_20995</name>
</gene>
<reference evidence="3" key="1">
    <citation type="submission" date="2016-02" db="EMBL/GenBank/DDBJ databases">
        <title>Dietzia cinnamea strain CD11_5 genome sequencing and assembly.</title>
        <authorList>
            <person name="Kaur G."/>
            <person name="Nair G.R."/>
            <person name="Mayilraj S."/>
        </authorList>
    </citation>
    <scope>NUCLEOTIDE SEQUENCE [LARGE SCALE GENOMIC DNA]</scope>
    <source>
        <strain evidence="3">CD10_2</strain>
    </source>
</reference>
<keyword evidence="1" id="KW-0472">Membrane</keyword>
<comment type="caution">
    <text evidence="2">The sequence shown here is derived from an EMBL/GenBank/DDBJ whole genome shotgun (WGS) entry which is preliminary data.</text>
</comment>
<evidence type="ECO:0000256" key="1">
    <source>
        <dbReference type="SAM" id="Phobius"/>
    </source>
</evidence>
<name>A0AAP7FJ65_9PSED</name>
<dbReference type="RefSeq" id="WP_063977526.1">
    <property type="nucleotide sequence ID" value="NZ_JAJSQR010000047.1"/>
</dbReference>